<protein>
    <submittedName>
        <fullName evidence="1">Uncharacterized protein</fullName>
    </submittedName>
</protein>
<gene>
    <name evidence="1" type="ORF">DFP72DRAFT_1045697</name>
</gene>
<name>A0A8H6M5B3_9AGAR</name>
<keyword evidence="2" id="KW-1185">Reference proteome</keyword>
<dbReference type="AlphaFoldDB" id="A0A8H6M5B3"/>
<evidence type="ECO:0000313" key="1">
    <source>
        <dbReference type="EMBL" id="KAF6755270.1"/>
    </source>
</evidence>
<reference evidence="1 2" key="1">
    <citation type="submission" date="2020-07" db="EMBL/GenBank/DDBJ databases">
        <title>Comparative genomics of pyrophilous fungi reveals a link between fire events and developmental genes.</title>
        <authorList>
            <consortium name="DOE Joint Genome Institute"/>
            <person name="Steindorff A.S."/>
            <person name="Carver A."/>
            <person name="Calhoun S."/>
            <person name="Stillman K."/>
            <person name="Liu H."/>
            <person name="Lipzen A."/>
            <person name="Pangilinan J."/>
            <person name="Labutti K."/>
            <person name="Bruns T.D."/>
            <person name="Grigoriev I.V."/>
        </authorList>
    </citation>
    <scope>NUCLEOTIDE SEQUENCE [LARGE SCALE GENOMIC DNA]</scope>
    <source>
        <strain evidence="1 2">CBS 144469</strain>
    </source>
</reference>
<evidence type="ECO:0000313" key="2">
    <source>
        <dbReference type="Proteomes" id="UP000521943"/>
    </source>
</evidence>
<accession>A0A8H6M5B3</accession>
<dbReference type="EMBL" id="JACGCI010000031">
    <property type="protein sequence ID" value="KAF6755270.1"/>
    <property type="molecule type" value="Genomic_DNA"/>
</dbReference>
<dbReference type="Proteomes" id="UP000521943">
    <property type="component" value="Unassembled WGS sequence"/>
</dbReference>
<comment type="caution">
    <text evidence="1">The sequence shown here is derived from an EMBL/GenBank/DDBJ whole genome shotgun (WGS) entry which is preliminary data.</text>
</comment>
<proteinExistence type="predicted"/>
<organism evidence="1 2">
    <name type="scientific">Ephemerocybe angulata</name>
    <dbReference type="NCBI Taxonomy" id="980116"/>
    <lineage>
        <taxon>Eukaryota</taxon>
        <taxon>Fungi</taxon>
        <taxon>Dikarya</taxon>
        <taxon>Basidiomycota</taxon>
        <taxon>Agaricomycotina</taxon>
        <taxon>Agaricomycetes</taxon>
        <taxon>Agaricomycetidae</taxon>
        <taxon>Agaricales</taxon>
        <taxon>Agaricineae</taxon>
        <taxon>Psathyrellaceae</taxon>
        <taxon>Ephemerocybe</taxon>
    </lineage>
</organism>
<sequence>MSAMAHQPTGLSVRSAGLCTNVRLSRSERLFTGARETPSVVLEKIRQSRQTPGYTALENRVSVGANKRRRVMSFNLGKSKATPSARVEHWSTGGLPAGSWDMMSHPSPTAHRGPLLLLTLTLSSPHRPSSPSNLHPRNDWGHTSEAVRAVWLRATLTSSEVQHRVIEEVYRGHREGSPWTNERVDGGRVGPPRWASSSIGLSLLYVATPFRIDLSSDPLCIPSHHEPKCIINLLLETLQNLLPDRPQPNVRNAWTYWLAPLLTALVTLCFPLTELNLQSTSAGTPLPSCSPPFLRALLTARRSAYLTLNDPIARLSLYHQAIPHSTTARSRVCEGLDAGSNDNGSTNGFITRQYQLFLVCFVQSRPWDQSWREEEGVKRMLNTGAGGSELLVWSFLVYGARVGVVLSCHNI</sequence>